<evidence type="ECO:0000313" key="2">
    <source>
        <dbReference type="EMBL" id="RJF75033.1"/>
    </source>
</evidence>
<accession>A0A418VG06</accession>
<reference evidence="2 3" key="1">
    <citation type="submission" date="2018-09" db="EMBL/GenBank/DDBJ databases">
        <title>Draft genome sequence of Rhodopseudomonas palustris 2.1.18.</title>
        <authorList>
            <person name="Robertson S.L."/>
            <person name="Meyer T.E."/>
            <person name="Kyndt J.A."/>
        </authorList>
    </citation>
    <scope>NUCLEOTIDE SEQUENCE [LARGE SCALE GENOMIC DNA]</scope>
    <source>
        <strain evidence="2 3">2.1.18</strain>
    </source>
</reference>
<gene>
    <name evidence="2" type="ORF">D4Q52_10285</name>
</gene>
<dbReference type="OrthoDB" id="8255912at2"/>
<feature type="region of interest" description="Disordered" evidence="1">
    <location>
        <begin position="1"/>
        <end position="49"/>
    </location>
</feature>
<name>A0A418VG06_RHOPL</name>
<organism evidence="2 3">
    <name type="scientific">Rhodopseudomonas palustris</name>
    <dbReference type="NCBI Taxonomy" id="1076"/>
    <lineage>
        <taxon>Bacteria</taxon>
        <taxon>Pseudomonadati</taxon>
        <taxon>Pseudomonadota</taxon>
        <taxon>Alphaproteobacteria</taxon>
        <taxon>Hyphomicrobiales</taxon>
        <taxon>Nitrobacteraceae</taxon>
        <taxon>Rhodopseudomonas</taxon>
    </lineage>
</organism>
<evidence type="ECO:0000313" key="3">
    <source>
        <dbReference type="Proteomes" id="UP000285523"/>
    </source>
</evidence>
<evidence type="ECO:0000256" key="1">
    <source>
        <dbReference type="SAM" id="MobiDB-lite"/>
    </source>
</evidence>
<proteinExistence type="predicted"/>
<sequence length="66" mass="6908">MAGLVPPARPKPLRRGEGPGIHAFPASPAARRGCPAQEPVLGPAKPDPSAGHDVWLGLYLRSYVIS</sequence>
<comment type="caution">
    <text evidence="2">The sequence shown here is derived from an EMBL/GenBank/DDBJ whole genome shotgun (WGS) entry which is preliminary data.</text>
</comment>
<protein>
    <submittedName>
        <fullName evidence="2">Uncharacterized protein</fullName>
    </submittedName>
</protein>
<dbReference type="EMBL" id="QYYD01000009">
    <property type="protein sequence ID" value="RJF75033.1"/>
    <property type="molecule type" value="Genomic_DNA"/>
</dbReference>
<dbReference type="Proteomes" id="UP000285523">
    <property type="component" value="Unassembled WGS sequence"/>
</dbReference>
<dbReference type="AlphaFoldDB" id="A0A418VG06"/>